<dbReference type="EMBL" id="MK072261">
    <property type="protein sequence ID" value="AYV81178.1"/>
    <property type="molecule type" value="Genomic_DNA"/>
</dbReference>
<gene>
    <name evidence="1" type="ORF">Harvfovirus19_23</name>
</gene>
<organism evidence="1">
    <name type="scientific">Harvfovirus sp</name>
    <dbReference type="NCBI Taxonomy" id="2487768"/>
    <lineage>
        <taxon>Viruses</taxon>
        <taxon>Varidnaviria</taxon>
        <taxon>Bamfordvirae</taxon>
        <taxon>Nucleocytoviricota</taxon>
        <taxon>Megaviricetes</taxon>
        <taxon>Imitervirales</taxon>
        <taxon>Mimiviridae</taxon>
        <taxon>Klosneuvirinae</taxon>
    </lineage>
</organism>
<name>A0A3G5A1T1_9VIRU</name>
<protein>
    <submittedName>
        <fullName evidence="1">Uncharacterized protein</fullName>
    </submittedName>
</protein>
<reference evidence="1" key="1">
    <citation type="submission" date="2018-10" db="EMBL/GenBank/DDBJ databases">
        <title>Hidden diversity of soil giant viruses.</title>
        <authorList>
            <person name="Schulz F."/>
            <person name="Alteio L."/>
            <person name="Goudeau D."/>
            <person name="Ryan E.M."/>
            <person name="Malmstrom R.R."/>
            <person name="Blanchard J."/>
            <person name="Woyke T."/>
        </authorList>
    </citation>
    <scope>NUCLEOTIDE SEQUENCE</scope>
    <source>
        <strain evidence="1">HAV1</strain>
    </source>
</reference>
<evidence type="ECO:0000313" key="1">
    <source>
        <dbReference type="EMBL" id="AYV81178.1"/>
    </source>
</evidence>
<proteinExistence type="predicted"/>
<sequence>MPHRRAQRVNRRYKLLKIFNMVGVFDVVLDFLHEETKLAVYNLSRRIRGFLQNSKFGPIYFKWTREFFVKNLENDRVLATYKDMWQLFSKKLTHEFLKQFCVCEEGKIDMKCRVHEIMLGHFPKPPKEARMRNRKRRLGNIDIMLPKYILNNDVIDCFSANYNLYRKPIIIKSQDPKIRGKKQIVKMVKAKNISKTLRRINQP</sequence>
<accession>A0A3G5A1T1</accession>